<keyword evidence="3" id="KW-1185">Reference proteome</keyword>
<feature type="transmembrane region" description="Helical" evidence="1">
    <location>
        <begin position="44"/>
        <end position="63"/>
    </location>
</feature>
<evidence type="ECO:0000313" key="3">
    <source>
        <dbReference type="Proteomes" id="UP001155483"/>
    </source>
</evidence>
<keyword evidence="1" id="KW-1133">Transmembrane helix</keyword>
<sequence length="117" mass="12684">MKILVSILLTALLSFIAGIYFPWWSIAVVAFLVAILIRQPIVHSFLSGFLGIFILWTVLALWIDVKNNSILSQKIAQLFSLSSPFLLIIATAFIGALVGGFAAMSGSSLTIKSKQTV</sequence>
<dbReference type="EMBL" id="JAOTIF010000004">
    <property type="protein sequence ID" value="MCU7549173.1"/>
    <property type="molecule type" value="Genomic_DNA"/>
</dbReference>
<dbReference type="AlphaFoldDB" id="A0A9X3BHU1"/>
<keyword evidence="1" id="KW-0812">Transmembrane</keyword>
<evidence type="ECO:0000313" key="2">
    <source>
        <dbReference type="EMBL" id="MCU7549173.1"/>
    </source>
</evidence>
<organism evidence="2 3">
    <name type="scientific">Paraflavisolibacter caeni</name>
    <dbReference type="NCBI Taxonomy" id="2982496"/>
    <lineage>
        <taxon>Bacteria</taxon>
        <taxon>Pseudomonadati</taxon>
        <taxon>Bacteroidota</taxon>
        <taxon>Chitinophagia</taxon>
        <taxon>Chitinophagales</taxon>
        <taxon>Chitinophagaceae</taxon>
        <taxon>Paraflavisolibacter</taxon>
    </lineage>
</organism>
<reference evidence="2" key="2">
    <citation type="submission" date="2023-04" db="EMBL/GenBank/DDBJ databases">
        <title>Paracnuella aquatica gen. nov., sp. nov., a member of the family Chitinophagaceae isolated from a hot spring.</title>
        <authorList>
            <person name="Wang C."/>
        </authorList>
    </citation>
    <scope>NUCLEOTIDE SEQUENCE</scope>
    <source>
        <strain evidence="2">LB-8</strain>
    </source>
</reference>
<evidence type="ECO:0000256" key="1">
    <source>
        <dbReference type="SAM" id="Phobius"/>
    </source>
</evidence>
<reference evidence="2" key="1">
    <citation type="submission" date="2022-09" db="EMBL/GenBank/DDBJ databases">
        <authorList>
            <person name="Yuan C."/>
            <person name="Ke Z."/>
        </authorList>
    </citation>
    <scope>NUCLEOTIDE SEQUENCE</scope>
    <source>
        <strain evidence="2">LB-8</strain>
    </source>
</reference>
<comment type="caution">
    <text evidence="2">The sequence shown here is derived from an EMBL/GenBank/DDBJ whole genome shotgun (WGS) entry which is preliminary data.</text>
</comment>
<name>A0A9X3BHU1_9BACT</name>
<dbReference type="RefSeq" id="WP_279296615.1">
    <property type="nucleotide sequence ID" value="NZ_JAOTIF010000004.1"/>
</dbReference>
<feature type="transmembrane region" description="Helical" evidence="1">
    <location>
        <begin position="12"/>
        <end position="37"/>
    </location>
</feature>
<keyword evidence="1" id="KW-0472">Membrane</keyword>
<gene>
    <name evidence="2" type="ORF">OCK74_08605</name>
</gene>
<protein>
    <submittedName>
        <fullName evidence="2">Uncharacterized protein</fullName>
    </submittedName>
</protein>
<feature type="transmembrane region" description="Helical" evidence="1">
    <location>
        <begin position="83"/>
        <end position="104"/>
    </location>
</feature>
<accession>A0A9X3BHU1</accession>
<dbReference type="Proteomes" id="UP001155483">
    <property type="component" value="Unassembled WGS sequence"/>
</dbReference>
<proteinExistence type="predicted"/>